<dbReference type="InterPro" id="IPR032821">
    <property type="entry name" value="PKS_assoc"/>
</dbReference>
<dbReference type="InterPro" id="IPR018201">
    <property type="entry name" value="Ketoacyl_synth_AS"/>
</dbReference>
<feature type="domain" description="Carrier" evidence="9">
    <location>
        <begin position="1331"/>
        <end position="1413"/>
    </location>
</feature>
<evidence type="ECO:0000256" key="1">
    <source>
        <dbReference type="ARBA" id="ARBA00001957"/>
    </source>
</evidence>
<dbReference type="Gene3D" id="1.10.1200.10">
    <property type="entry name" value="ACP-like"/>
    <property type="match status" value="2"/>
</dbReference>
<dbReference type="InterPro" id="IPR016039">
    <property type="entry name" value="Thiolase-like"/>
</dbReference>
<dbReference type="InterPro" id="IPR014031">
    <property type="entry name" value="Ketoacyl_synth_C"/>
</dbReference>
<dbReference type="InterPro" id="IPR006162">
    <property type="entry name" value="Ppantetheine_attach_site"/>
</dbReference>
<feature type="domain" description="Carrier" evidence="9">
    <location>
        <begin position="2692"/>
        <end position="2767"/>
    </location>
</feature>
<evidence type="ECO:0000256" key="7">
    <source>
        <dbReference type="ARBA" id="ARBA00023268"/>
    </source>
</evidence>
<keyword evidence="7" id="KW-0511">Multifunctional enzyme</keyword>
<dbReference type="InterPro" id="IPR020806">
    <property type="entry name" value="PKS_PP-bd"/>
</dbReference>
<dbReference type="GO" id="GO:0006633">
    <property type="term" value="P:fatty acid biosynthetic process"/>
    <property type="evidence" value="ECO:0007669"/>
    <property type="project" value="InterPro"/>
</dbReference>
<feature type="domain" description="Ketosynthase family 3 (KS3)" evidence="10">
    <location>
        <begin position="1426"/>
        <end position="1840"/>
    </location>
</feature>
<dbReference type="InterPro" id="IPR014043">
    <property type="entry name" value="Acyl_transferase_dom"/>
</dbReference>
<dbReference type="Pfam" id="PF16197">
    <property type="entry name" value="KAsynt_C_assoc"/>
    <property type="match status" value="2"/>
</dbReference>
<evidence type="ECO:0000256" key="4">
    <source>
        <dbReference type="ARBA" id="ARBA00022679"/>
    </source>
</evidence>
<dbReference type="InterPro" id="IPR016036">
    <property type="entry name" value="Malonyl_transacylase_ACP-bd"/>
</dbReference>
<dbReference type="PANTHER" id="PTHR43775:SF51">
    <property type="entry name" value="INACTIVE PHENOLPHTHIOCEROL SYNTHESIS POLYKETIDE SYNTHASE TYPE I PKS1-RELATED"/>
    <property type="match status" value="1"/>
</dbReference>
<dbReference type="InterPro" id="IPR036736">
    <property type="entry name" value="ACP-like_sf"/>
</dbReference>
<dbReference type="SUPFAM" id="SSF55048">
    <property type="entry name" value="Probable ACP-binding domain of malonyl-CoA ACP transacylase"/>
    <property type="match status" value="2"/>
</dbReference>
<dbReference type="InterPro" id="IPR013968">
    <property type="entry name" value="PKS_KR"/>
</dbReference>
<dbReference type="Gene3D" id="3.40.50.720">
    <property type="entry name" value="NAD(P)-binding Rossmann-like Domain"/>
    <property type="match status" value="2"/>
</dbReference>
<dbReference type="Gene3D" id="3.40.366.10">
    <property type="entry name" value="Malonyl-Coenzyme A Acyl Carrier Protein, domain 2"/>
    <property type="match status" value="2"/>
</dbReference>
<dbReference type="EMBL" id="PTIX01000005">
    <property type="protein sequence ID" value="PPK68489.1"/>
    <property type="molecule type" value="Genomic_DNA"/>
</dbReference>
<dbReference type="SUPFAM" id="SSF47336">
    <property type="entry name" value="ACP-like"/>
    <property type="match status" value="2"/>
</dbReference>
<dbReference type="Gene3D" id="3.40.47.10">
    <property type="match status" value="2"/>
</dbReference>
<dbReference type="FunFam" id="3.40.47.10:FF:000019">
    <property type="entry name" value="Polyketide synthase type I"/>
    <property type="match status" value="2"/>
</dbReference>
<name>A0A2S6GTH4_9PSEU</name>
<dbReference type="FunFam" id="1.10.1200.10:FF:000007">
    <property type="entry name" value="Probable polyketide synthase pks17"/>
    <property type="match status" value="2"/>
</dbReference>
<dbReference type="GO" id="GO:0031177">
    <property type="term" value="F:phosphopantetheine binding"/>
    <property type="evidence" value="ECO:0007669"/>
    <property type="project" value="InterPro"/>
</dbReference>
<accession>A0A2S6GTH4</accession>
<dbReference type="SMART" id="SM00827">
    <property type="entry name" value="PKS_AT"/>
    <property type="match status" value="2"/>
</dbReference>
<keyword evidence="3" id="KW-0597">Phosphoprotein</keyword>
<gene>
    <name evidence="11" type="ORF">CLV40_105218</name>
</gene>
<dbReference type="InterPro" id="IPR050091">
    <property type="entry name" value="PKS_NRPS_Biosynth_Enz"/>
</dbReference>
<evidence type="ECO:0000313" key="12">
    <source>
        <dbReference type="Proteomes" id="UP000239203"/>
    </source>
</evidence>
<dbReference type="InterPro" id="IPR020841">
    <property type="entry name" value="PKS_Beta-ketoAc_synthase_dom"/>
</dbReference>
<dbReference type="InterPro" id="IPR001227">
    <property type="entry name" value="Ac_transferase_dom_sf"/>
</dbReference>
<dbReference type="PROSITE" id="PS00012">
    <property type="entry name" value="PHOSPHOPANTETHEINE"/>
    <property type="match status" value="1"/>
</dbReference>
<dbReference type="Proteomes" id="UP000239203">
    <property type="component" value="Unassembled WGS sequence"/>
</dbReference>
<organism evidence="11 12">
    <name type="scientific">Actinokineospora auranticolor</name>
    <dbReference type="NCBI Taxonomy" id="155976"/>
    <lineage>
        <taxon>Bacteria</taxon>
        <taxon>Bacillati</taxon>
        <taxon>Actinomycetota</taxon>
        <taxon>Actinomycetes</taxon>
        <taxon>Pseudonocardiales</taxon>
        <taxon>Pseudonocardiaceae</taxon>
        <taxon>Actinokineospora</taxon>
    </lineage>
</organism>
<reference evidence="11 12" key="1">
    <citation type="submission" date="2018-02" db="EMBL/GenBank/DDBJ databases">
        <title>Genomic Encyclopedia of Archaeal and Bacterial Type Strains, Phase II (KMG-II): from individual species to whole genera.</title>
        <authorList>
            <person name="Goeker M."/>
        </authorList>
    </citation>
    <scope>NUCLEOTIDE SEQUENCE [LARGE SCALE GENOMIC DNA]</scope>
    <source>
        <strain evidence="11 12">YU 961-1</strain>
    </source>
</reference>
<dbReference type="Pfam" id="PF00698">
    <property type="entry name" value="Acyl_transf_1"/>
    <property type="match status" value="2"/>
</dbReference>
<dbReference type="InterPro" id="IPR057326">
    <property type="entry name" value="KR_dom"/>
</dbReference>
<dbReference type="InterPro" id="IPR036291">
    <property type="entry name" value="NAD(P)-bd_dom_sf"/>
</dbReference>
<keyword evidence="2" id="KW-0596">Phosphopantetheine</keyword>
<dbReference type="PROSITE" id="PS50075">
    <property type="entry name" value="CARRIER"/>
    <property type="match status" value="2"/>
</dbReference>
<dbReference type="InterPro" id="IPR009081">
    <property type="entry name" value="PP-bd_ACP"/>
</dbReference>
<dbReference type="SUPFAM" id="SSF52151">
    <property type="entry name" value="FabD/lysophospholipase-like"/>
    <property type="match status" value="2"/>
</dbReference>
<dbReference type="GO" id="GO:0004312">
    <property type="term" value="F:fatty acid synthase activity"/>
    <property type="evidence" value="ECO:0007669"/>
    <property type="project" value="TreeGrafter"/>
</dbReference>
<dbReference type="RefSeq" id="WP_104478952.1">
    <property type="nucleotide sequence ID" value="NZ_PTIX01000005.1"/>
</dbReference>
<dbReference type="Pfam" id="PF00109">
    <property type="entry name" value="ketoacyl-synt"/>
    <property type="match status" value="2"/>
</dbReference>
<proteinExistence type="predicted"/>
<evidence type="ECO:0000256" key="6">
    <source>
        <dbReference type="ARBA" id="ARBA00023194"/>
    </source>
</evidence>
<dbReference type="Pfam" id="PF08659">
    <property type="entry name" value="KR"/>
    <property type="match status" value="2"/>
</dbReference>
<comment type="cofactor">
    <cofactor evidence="1">
        <name>pantetheine 4'-phosphate</name>
        <dbReference type="ChEBI" id="CHEBI:47942"/>
    </cofactor>
</comment>
<keyword evidence="8" id="KW-0012">Acyltransferase</keyword>
<dbReference type="PROSITE" id="PS52004">
    <property type="entry name" value="KS3_2"/>
    <property type="match status" value="2"/>
</dbReference>
<dbReference type="Pfam" id="PF00550">
    <property type="entry name" value="PP-binding"/>
    <property type="match status" value="2"/>
</dbReference>
<comment type="caution">
    <text evidence="11">The sequence shown here is derived from an EMBL/GenBank/DDBJ whole genome shotgun (WGS) entry which is preliminary data.</text>
</comment>
<dbReference type="SMART" id="SM00822">
    <property type="entry name" value="PKS_KR"/>
    <property type="match status" value="2"/>
</dbReference>
<evidence type="ECO:0000256" key="8">
    <source>
        <dbReference type="ARBA" id="ARBA00023315"/>
    </source>
</evidence>
<evidence type="ECO:0000256" key="2">
    <source>
        <dbReference type="ARBA" id="ARBA00022450"/>
    </source>
</evidence>
<dbReference type="InterPro" id="IPR015083">
    <property type="entry name" value="NorB/c/GfsB-D-like_docking"/>
</dbReference>
<dbReference type="GO" id="GO:0033068">
    <property type="term" value="P:macrolide biosynthetic process"/>
    <property type="evidence" value="ECO:0007669"/>
    <property type="project" value="UniProtKB-ARBA"/>
</dbReference>
<keyword evidence="12" id="KW-1185">Reference proteome</keyword>
<evidence type="ECO:0000259" key="10">
    <source>
        <dbReference type="PROSITE" id="PS52004"/>
    </source>
</evidence>
<dbReference type="Pfam" id="PF08990">
    <property type="entry name" value="Docking"/>
    <property type="match status" value="1"/>
</dbReference>
<dbReference type="CDD" id="cd08952">
    <property type="entry name" value="KR_1_SDR_x"/>
    <property type="match status" value="2"/>
</dbReference>
<sequence>MPDESKYLDYLKRATTDLRQARARLRELEAADREPIAVIGMACRFPGGVRTPEDLWALLVDERDAIGGFPTDRGWPDLYDPDADREGSISAREGGFLHDAGHFDADFFGMSPREALATDPQQRLLLHLAWEAVERARLDPTGLAGQEVGVFVGAAATGHGAVSRLPEGVEGHLLTGTSTSVVSGRIAYALGLRGPAVTVDTACSSSLVGAHLAMRALRRSECSLALAGGVTVMPTPGMFLEFSRQRGLAADGRCKPFAAAADGTGWSEGAGLLLLERLSDAQRLGHPVLAVLRGSAVNSDGASNGLTAPNGPAQRAVIAKALADAGLEPSDVDAVEAHGTGTVLGDPIEAQALLAAYGRDRAEPLWLGSVKSNLGHTQAAAGVAGLMKVILALRHELLPRSLHIDEPTRHVDWSVGAVRLLTEARPWSGDARRAAVSSFGISGTNAHVIIEQAPAEVPAERTPRPGAPLPLVLSGKSEQALAAQAAKLLAHLGSSDPADVAHSLAATRTAFAHRAVVVGDDVAALTSALTALAAGEESGSVVRGRTAGKGKTAFLFSGQGAQRVGMGRELHAAFPVFAAAFDEVCGLFDLGRPLREVIFEDADALADTAWTQPALFAVETALVRLLASLGVTPDLVLGHSLGELTAAHVAGVLSLPDAVTLVTARARLMSACAEGGAMVAVRASEDEVAPLLTPEVSIAAVNGPSAVVISGAAEAVAAIVAGRGWETKRLRVNHAFHSPRVDRVLDELTRVAAGITLSEPTMPLVSNVTGALVKPGEVTDPAYWARHARQAVRFHDGVRVLRDAGVTRFLEVGPDSALTALAAESLGGNDKPLFVGGVARAGRPEPRTLVTALAGLHAHGRRVDWTALTGGRPVALPTYAFQERRFWLESATTADDTLTYRATWVPATGLSATPGTWLVVAHEPGELSTKVANALAATVVTVHEVAHRDLSGVNGVLSLLALDERIVDGVPAGLTATLDLIAALRATPVPLWFATSGAVAVTPGDGPRNPIQATVHGLGRSLAAEHPALWGGLIDLPENPDPRALTEVVGQRGGEFALRPSGVFTRRLRRNQDTPRDRWRPDGPVLITGGTGGLGALVARGLVADGARELVLLSRRGPDAPGAQDLVADLEAAGATVTVAACDAADRDALADLLDRHPVRAVFHTAGVLDDGTLDSLTPERLATVLRPKLVAATNLHELTGDLSAFVLFSSLAGTLGSAGQANYAAANAYLDALAEHRAAQGQPALSVAWGPWAQAGMAADDTTSARLRRTGLPPLRTDQALTALGQAMSGRAAALAIAEIDWTRFAGAGSPLLTDLVPARKTEPDDLRAVPEADREHRLLHLVRTHTAAALGHTGPDDIAPDRAFGDLGFDSLTALDLRNRLAAATGLALPNTLVFDHPTPLALARALHGGLDAPTASAPRAAVDEPIAIVGIGCRFPGGVRSPEQLWDLLVDGRDAITPPPGDRGWPRAVTASARGGFLPGATGFDAEFFGISPREALAMDPQQRLLLETAWEAVEHARLDPLSLRGTATGVYIGTNGQDYGALLAHAAADVEGHAGIGNAAAVLAGRVSYVLGLEGPAVTVDTACSSALVALHAAGQALRTGECELALAGGVTVMSTPGAFTEFGRQGGLAADGRCKAFGAGADGTAWGEGSGVLVLERLSDAQRNGHRVLAVVRGSAINSDGASNGLTAPNGPAQQRVITRALAAAGVRADEVDVVEAHGTGTALGDPIEAQAILATYGRDRSGAPLWLGSVKSNIGHTQAAAGVAGVIKAVLSMRHGLIPATLHADTPTPHVDWSPGTVRLPTATEPWPDTDHPRRTGVSSFGVSGTNAHVILEQAPNSAEPETPATDAPRAWLLSARGSAGLTRQAARLRDHLTSSTDLGDLAVALATTRAGLGERAAVLGTDLADLRAGLDALVEGRPAPGVLRGTATPGGRLAMLFSGQGSQRAGMGTELYRRHPVFAAVHDEVLAHFREPIGDDLDRTGAAQPALFALEVALARLWESWGVRPDIVLGHSIGEFAAAHLAGVFDLADACALVEARGRLMQALPAGAMLAVAASRDDVVGALGESVDVAAVNGPRATVVSGTFEAIDQAAAVFAGTGHKTRRLRVSHAFHSSLMEPMCAEFAEVAAKVNYAPPSLPMVSTATGDRAGAEIATPDYWVRQVRATVHFADGVRRLLDDGVTGLLEVGPGNTLAALAGEITGGHRAAIPGLGREHEAETLVRAAAALHVGGFRPDWATVFPDARPVDLPTYAFHHERFWPDLVPSADDHLRHRVDWVPVTPRPTTGHGSWLVIAPAAHPAARALDATTVEPSADRAELAARLRADGHTGVLALPATTDEALAVVQALGDAGITAPLWLATTEAVPVGAIADPARHEIWGLGLVAALEHPDRWGGLLDLPAQPDPATLRAVLGGAYDDTRLAVRGTEVLARRFTPDPAPTPGPGWKPSGTVLVTGGSGALGTHVARWAAEQGADRVLLLSRTGRAADTLADLGPVIVPVACDVTDADAVAGIVTDDVTAIIHAAGVLDDATIGSLTPERLRAVLAVKKQGALALDAATAHLDLTAFVLFSSLAATVGSPGQANYAAANAFLDAYAHTRRAEGRPVTAIAWGPWGGDGMAADPAVADRMRRGGLTPLDPAAALEALRTAVDAGDAHIAIAHLDRTEPQPSTVEQPLAGLVALSETEQGRVLRALVRDHAAAVLGHRESTRVGDRTPFADLGFDSLTAVEFRNSLATATGLALPTTLVFDHPTPTALAEALRGDLVGAPPDPAELLGRAVDDLTAGLAALPEADRAGLLARLRRLLATSTDAPAALADAGRDEVFDFIDRELGLS</sequence>
<dbReference type="OrthoDB" id="9778690at2"/>
<dbReference type="GO" id="GO:0004315">
    <property type="term" value="F:3-oxoacyl-[acyl-carrier-protein] synthase activity"/>
    <property type="evidence" value="ECO:0007669"/>
    <property type="project" value="InterPro"/>
</dbReference>
<keyword evidence="6" id="KW-0045">Antibiotic biosynthesis</keyword>
<dbReference type="InterPro" id="IPR014030">
    <property type="entry name" value="Ketoacyl_synth_N"/>
</dbReference>
<dbReference type="Gene3D" id="3.30.70.3290">
    <property type="match status" value="2"/>
</dbReference>
<dbReference type="SMART" id="SM01294">
    <property type="entry name" value="PKS_PP_betabranch"/>
    <property type="match status" value="2"/>
</dbReference>
<evidence type="ECO:0000259" key="9">
    <source>
        <dbReference type="PROSITE" id="PS50075"/>
    </source>
</evidence>
<dbReference type="InterPro" id="IPR016035">
    <property type="entry name" value="Acyl_Trfase/lysoPLipase"/>
</dbReference>
<dbReference type="PANTHER" id="PTHR43775">
    <property type="entry name" value="FATTY ACID SYNTHASE"/>
    <property type="match status" value="1"/>
</dbReference>
<keyword evidence="4 11" id="KW-0808">Transferase</keyword>
<dbReference type="PROSITE" id="PS00606">
    <property type="entry name" value="KS3_1"/>
    <property type="match status" value="1"/>
</dbReference>
<evidence type="ECO:0000256" key="5">
    <source>
        <dbReference type="ARBA" id="ARBA00022737"/>
    </source>
</evidence>
<evidence type="ECO:0000313" key="11">
    <source>
        <dbReference type="EMBL" id="PPK68489.1"/>
    </source>
</evidence>
<keyword evidence="5" id="KW-0677">Repeat</keyword>
<feature type="domain" description="Ketosynthase family 3 (KS3)" evidence="10">
    <location>
        <begin position="33"/>
        <end position="452"/>
    </location>
</feature>
<dbReference type="SUPFAM" id="SSF53901">
    <property type="entry name" value="Thiolase-like"/>
    <property type="match status" value="2"/>
</dbReference>
<dbReference type="SUPFAM" id="SSF51735">
    <property type="entry name" value="NAD(P)-binding Rossmann-fold domains"/>
    <property type="match status" value="4"/>
</dbReference>
<dbReference type="SMART" id="SM00825">
    <property type="entry name" value="PKS_KS"/>
    <property type="match status" value="2"/>
</dbReference>
<dbReference type="Pfam" id="PF02801">
    <property type="entry name" value="Ketoacyl-synt_C"/>
    <property type="match status" value="2"/>
</dbReference>
<evidence type="ECO:0000256" key="3">
    <source>
        <dbReference type="ARBA" id="ARBA00022553"/>
    </source>
</evidence>
<dbReference type="CDD" id="cd00833">
    <property type="entry name" value="PKS"/>
    <property type="match status" value="2"/>
</dbReference>
<dbReference type="SMART" id="SM00823">
    <property type="entry name" value="PKS_PP"/>
    <property type="match status" value="2"/>
</dbReference>
<protein>
    <submittedName>
        <fullName evidence="11">Acyl transferase domain-containing protein</fullName>
    </submittedName>
</protein>